<comment type="caution">
    <text evidence="10">The sequence shown here is derived from an EMBL/GenBank/DDBJ whole genome shotgun (WGS) entry which is preliminary data.</text>
</comment>
<proteinExistence type="inferred from homology"/>
<evidence type="ECO:0000313" key="10">
    <source>
        <dbReference type="EMBL" id="KAF2727920.1"/>
    </source>
</evidence>
<comment type="subcellular location">
    <subcellularLocation>
        <location evidence="1">Endomembrane system</location>
        <topology evidence="1">Multi-pass membrane protein</topology>
    </subcellularLocation>
</comment>
<feature type="transmembrane region" description="Helical" evidence="8">
    <location>
        <begin position="119"/>
        <end position="140"/>
    </location>
</feature>
<gene>
    <name evidence="10" type="ORF">EJ04DRAFT_504900</name>
</gene>
<dbReference type="GO" id="GO:0015369">
    <property type="term" value="F:calcium:proton antiporter activity"/>
    <property type="evidence" value="ECO:0007669"/>
    <property type="project" value="TreeGrafter"/>
</dbReference>
<dbReference type="PANTHER" id="PTHR31503">
    <property type="entry name" value="VACUOLAR CALCIUM ION TRANSPORTER"/>
    <property type="match status" value="1"/>
</dbReference>
<dbReference type="GO" id="GO:0000329">
    <property type="term" value="C:fungal-type vacuole membrane"/>
    <property type="evidence" value="ECO:0007669"/>
    <property type="project" value="TreeGrafter"/>
</dbReference>
<evidence type="ECO:0000256" key="4">
    <source>
        <dbReference type="ARBA" id="ARBA00022692"/>
    </source>
</evidence>
<dbReference type="InterPro" id="IPR004713">
    <property type="entry name" value="CaH_exchang"/>
</dbReference>
<organism evidence="10 11">
    <name type="scientific">Polyplosphaeria fusca</name>
    <dbReference type="NCBI Taxonomy" id="682080"/>
    <lineage>
        <taxon>Eukaryota</taxon>
        <taxon>Fungi</taxon>
        <taxon>Dikarya</taxon>
        <taxon>Ascomycota</taxon>
        <taxon>Pezizomycotina</taxon>
        <taxon>Dothideomycetes</taxon>
        <taxon>Pleosporomycetidae</taxon>
        <taxon>Pleosporales</taxon>
        <taxon>Tetraplosphaeriaceae</taxon>
        <taxon>Polyplosphaeria</taxon>
    </lineage>
</organism>
<protein>
    <recommendedName>
        <fullName evidence="9">Sodium/calcium exchanger membrane region domain-containing protein</fullName>
    </recommendedName>
</protein>
<evidence type="ECO:0000256" key="3">
    <source>
        <dbReference type="ARBA" id="ARBA00022448"/>
    </source>
</evidence>
<feature type="transmembrane region" description="Helical" evidence="8">
    <location>
        <begin position="183"/>
        <end position="204"/>
    </location>
</feature>
<evidence type="ECO:0000256" key="8">
    <source>
        <dbReference type="SAM" id="Phobius"/>
    </source>
</evidence>
<feature type="domain" description="Sodium/calcium exchanger membrane region" evidence="9">
    <location>
        <begin position="257"/>
        <end position="375"/>
    </location>
</feature>
<feature type="transmembrane region" description="Helical" evidence="8">
    <location>
        <begin position="253"/>
        <end position="273"/>
    </location>
</feature>
<dbReference type="Gene3D" id="1.20.1420.30">
    <property type="entry name" value="NCX, central ion-binding region"/>
    <property type="match status" value="1"/>
</dbReference>
<sequence length="391" mass="43261">MGTGSRVVQIAATWREKARPLQPDLRDIAFRYTNIGFVFVVIGFVVQYTHQSPSLIFSFNLLAVFPSSVLLGVGLKSMGHRYGPVIQAVLYMTFGNAVQLITSVILLKNRQIKLLQTSLIGGILSNMHLMLGIGFLLGGVSRMEQFYNLTIAQVYSSLLLPSVTGLVLPTATEKLAKPVPNGIIGQSRTIAIIFLLIYLFLLFFQLKSHSAVYMAPSQKTPRRKRAPRAAVDRIAQAFFHGSKSPSERHLPRYLSCLLATLSTTLIGFNTFFATNSLEGLLNTTSLTTSFVGIVLLPIFTNDLEPIKAAMNDDMDMTLQATVGKCVQAVLFVIPVIILLGWMMGIDEMKLSFDGFEVSALFASAIYISNLIMNGKSFWQVFPHKPMLWHKC</sequence>
<keyword evidence="3" id="KW-0813">Transport</keyword>
<feature type="domain" description="Sodium/calcium exchanger membrane region" evidence="9">
    <location>
        <begin position="57"/>
        <end position="206"/>
    </location>
</feature>
<dbReference type="GO" id="GO:0006874">
    <property type="term" value="P:intracellular calcium ion homeostasis"/>
    <property type="evidence" value="ECO:0007669"/>
    <property type="project" value="TreeGrafter"/>
</dbReference>
<evidence type="ECO:0000256" key="7">
    <source>
        <dbReference type="ARBA" id="ARBA00023136"/>
    </source>
</evidence>
<accession>A0A9P4UX75</accession>
<feature type="transmembrane region" description="Helical" evidence="8">
    <location>
        <begin position="355"/>
        <end position="372"/>
    </location>
</feature>
<keyword evidence="5 8" id="KW-1133">Transmembrane helix</keyword>
<keyword evidence="7 8" id="KW-0472">Membrane</keyword>
<keyword evidence="6" id="KW-0406">Ion transport</keyword>
<feature type="transmembrane region" description="Helical" evidence="8">
    <location>
        <begin position="279"/>
        <end position="300"/>
    </location>
</feature>
<feature type="transmembrane region" description="Helical" evidence="8">
    <location>
        <begin position="55"/>
        <end position="73"/>
    </location>
</feature>
<reference evidence="10" key="1">
    <citation type="journal article" date="2020" name="Stud. Mycol.">
        <title>101 Dothideomycetes genomes: a test case for predicting lifestyles and emergence of pathogens.</title>
        <authorList>
            <person name="Haridas S."/>
            <person name="Albert R."/>
            <person name="Binder M."/>
            <person name="Bloem J."/>
            <person name="Labutti K."/>
            <person name="Salamov A."/>
            <person name="Andreopoulos B."/>
            <person name="Baker S."/>
            <person name="Barry K."/>
            <person name="Bills G."/>
            <person name="Bluhm B."/>
            <person name="Cannon C."/>
            <person name="Castanera R."/>
            <person name="Culley D."/>
            <person name="Daum C."/>
            <person name="Ezra D."/>
            <person name="Gonzalez J."/>
            <person name="Henrissat B."/>
            <person name="Kuo A."/>
            <person name="Liang C."/>
            <person name="Lipzen A."/>
            <person name="Lutzoni F."/>
            <person name="Magnuson J."/>
            <person name="Mondo S."/>
            <person name="Nolan M."/>
            <person name="Ohm R."/>
            <person name="Pangilinan J."/>
            <person name="Park H.-J."/>
            <person name="Ramirez L."/>
            <person name="Alfaro M."/>
            <person name="Sun H."/>
            <person name="Tritt A."/>
            <person name="Yoshinaga Y."/>
            <person name="Zwiers L.-H."/>
            <person name="Turgeon B."/>
            <person name="Goodwin S."/>
            <person name="Spatafora J."/>
            <person name="Crous P."/>
            <person name="Grigoriev I."/>
        </authorList>
    </citation>
    <scope>NUCLEOTIDE SEQUENCE</scope>
    <source>
        <strain evidence="10">CBS 125425</strain>
    </source>
</reference>
<dbReference type="AlphaFoldDB" id="A0A9P4UX75"/>
<dbReference type="EMBL" id="ML996304">
    <property type="protein sequence ID" value="KAF2727920.1"/>
    <property type="molecule type" value="Genomic_DNA"/>
</dbReference>
<evidence type="ECO:0000256" key="6">
    <source>
        <dbReference type="ARBA" id="ARBA00023065"/>
    </source>
</evidence>
<evidence type="ECO:0000259" key="9">
    <source>
        <dbReference type="Pfam" id="PF01699"/>
    </source>
</evidence>
<dbReference type="Proteomes" id="UP000799444">
    <property type="component" value="Unassembled WGS sequence"/>
</dbReference>
<evidence type="ECO:0000256" key="1">
    <source>
        <dbReference type="ARBA" id="ARBA00004127"/>
    </source>
</evidence>
<dbReference type="InterPro" id="IPR004837">
    <property type="entry name" value="NaCa_Exmemb"/>
</dbReference>
<evidence type="ECO:0000256" key="5">
    <source>
        <dbReference type="ARBA" id="ARBA00022989"/>
    </source>
</evidence>
<dbReference type="PANTHER" id="PTHR31503:SF20">
    <property type="entry name" value="CA(2+)_H(+) EXCHANGER, PUTATIVE (EUROFUNG)-RELATED"/>
    <property type="match status" value="1"/>
</dbReference>
<dbReference type="GO" id="GO:0012505">
    <property type="term" value="C:endomembrane system"/>
    <property type="evidence" value="ECO:0007669"/>
    <property type="project" value="UniProtKB-SubCell"/>
</dbReference>
<dbReference type="OrthoDB" id="1699231at2759"/>
<evidence type="ECO:0000256" key="2">
    <source>
        <dbReference type="ARBA" id="ARBA00008170"/>
    </source>
</evidence>
<dbReference type="Pfam" id="PF01699">
    <property type="entry name" value="Na_Ca_ex"/>
    <property type="match status" value="2"/>
</dbReference>
<dbReference type="InterPro" id="IPR044880">
    <property type="entry name" value="NCX_ion-bd_dom_sf"/>
</dbReference>
<feature type="transmembrane region" description="Helical" evidence="8">
    <location>
        <begin position="321"/>
        <end position="343"/>
    </location>
</feature>
<comment type="similarity">
    <text evidence="2">Belongs to the Ca(2+):cation antiporter (CaCA) (TC 2.A.19) family.</text>
</comment>
<keyword evidence="11" id="KW-1185">Reference proteome</keyword>
<feature type="transmembrane region" description="Helical" evidence="8">
    <location>
        <begin position="85"/>
        <end position="107"/>
    </location>
</feature>
<name>A0A9P4UX75_9PLEO</name>
<feature type="transmembrane region" description="Helical" evidence="8">
    <location>
        <begin position="29"/>
        <end position="49"/>
    </location>
</feature>
<evidence type="ECO:0000313" key="11">
    <source>
        <dbReference type="Proteomes" id="UP000799444"/>
    </source>
</evidence>
<keyword evidence="4 8" id="KW-0812">Transmembrane</keyword>